<organism evidence="4 5">
    <name type="scientific">Paenisporosarcina cavernae</name>
    <dbReference type="NCBI Taxonomy" id="2320858"/>
    <lineage>
        <taxon>Bacteria</taxon>
        <taxon>Bacillati</taxon>
        <taxon>Bacillota</taxon>
        <taxon>Bacilli</taxon>
        <taxon>Bacillales</taxon>
        <taxon>Caryophanaceae</taxon>
        <taxon>Paenisporosarcina</taxon>
    </lineage>
</organism>
<keyword evidence="5" id="KW-1185">Reference proteome</keyword>
<comment type="similarity">
    <text evidence="1">Belongs to the glycosyl hydrolase 16 family.</text>
</comment>
<dbReference type="GO" id="GO:0004553">
    <property type="term" value="F:hydrolase activity, hydrolyzing O-glycosyl compounds"/>
    <property type="evidence" value="ECO:0007669"/>
    <property type="project" value="InterPro"/>
</dbReference>
<keyword evidence="2" id="KW-0732">Signal</keyword>
<feature type="signal peptide" evidence="2">
    <location>
        <begin position="1"/>
        <end position="30"/>
    </location>
</feature>
<evidence type="ECO:0000256" key="2">
    <source>
        <dbReference type="SAM" id="SignalP"/>
    </source>
</evidence>
<accession>A0A385YQN6</accession>
<dbReference type="GO" id="GO:0005975">
    <property type="term" value="P:carbohydrate metabolic process"/>
    <property type="evidence" value="ECO:0007669"/>
    <property type="project" value="InterPro"/>
</dbReference>
<dbReference type="EMBL" id="CP032418">
    <property type="protein sequence ID" value="AYC28896.1"/>
    <property type="molecule type" value="Genomic_DNA"/>
</dbReference>
<evidence type="ECO:0000259" key="3">
    <source>
        <dbReference type="PROSITE" id="PS51762"/>
    </source>
</evidence>
<reference evidence="5" key="1">
    <citation type="submission" date="2018-09" db="EMBL/GenBank/DDBJ databases">
        <authorList>
            <person name="Zhu H."/>
        </authorList>
    </citation>
    <scope>NUCLEOTIDE SEQUENCE [LARGE SCALE GENOMIC DNA]</scope>
    <source>
        <strain evidence="5">K2R23-3</strain>
    </source>
</reference>
<dbReference type="InterPro" id="IPR050546">
    <property type="entry name" value="Glycosyl_Hydrlase_16"/>
</dbReference>
<dbReference type="SUPFAM" id="SSF49899">
    <property type="entry name" value="Concanavalin A-like lectins/glucanases"/>
    <property type="match status" value="1"/>
</dbReference>
<gene>
    <name evidence="4" type="ORF">D3873_03055</name>
</gene>
<evidence type="ECO:0000256" key="1">
    <source>
        <dbReference type="ARBA" id="ARBA00006865"/>
    </source>
</evidence>
<feature type="chain" id="PRO_5017229261" evidence="2">
    <location>
        <begin position="31"/>
        <end position="264"/>
    </location>
</feature>
<dbReference type="Gene3D" id="2.60.120.200">
    <property type="match status" value="1"/>
</dbReference>
<dbReference type="OrthoDB" id="9809583at2"/>
<dbReference type="PANTHER" id="PTHR10963:SF55">
    <property type="entry name" value="GLYCOSIDE HYDROLASE FAMILY 16 PROTEIN"/>
    <property type="match status" value="1"/>
</dbReference>
<dbReference type="Pfam" id="PF00722">
    <property type="entry name" value="Glyco_hydro_16"/>
    <property type="match status" value="1"/>
</dbReference>
<sequence length="264" mass="29974">MVSYACRRHDHLKHIVLLLLLLSGCSSAPAETHSDPIPIAKPTTFAVPGWNLVFQDEFDDPETSTLLWNKVHLGTTAHGRLHHYLPEQVSIENGMLHLQTDNIPYKEFAYRSGAVTTQNRFEPLYGKFVIRAKLPEGKGMFPAIWLLPANNEAFPEIDIVEMIGQKPEELWHVAHVNETTNDNFVTTDYIGADWNIYTLDWSKENLIFSLNGVETFRTANISHTPMYVWMNVAVGGVWAETPDASTPTSTEMVVDYVRIYERDT</sequence>
<evidence type="ECO:0000313" key="5">
    <source>
        <dbReference type="Proteomes" id="UP000265725"/>
    </source>
</evidence>
<name>A0A385YQN6_9BACL</name>
<dbReference type="Proteomes" id="UP000265725">
    <property type="component" value="Chromosome"/>
</dbReference>
<protein>
    <submittedName>
        <fullName evidence="4">Glycoside hydrolase family 16 protein</fullName>
    </submittedName>
</protein>
<feature type="domain" description="GH16" evidence="3">
    <location>
        <begin position="30"/>
        <end position="264"/>
    </location>
</feature>
<dbReference type="InterPro" id="IPR000757">
    <property type="entry name" value="Beta-glucanase-like"/>
</dbReference>
<dbReference type="PROSITE" id="PS51257">
    <property type="entry name" value="PROKAR_LIPOPROTEIN"/>
    <property type="match status" value="1"/>
</dbReference>
<evidence type="ECO:0000313" key="4">
    <source>
        <dbReference type="EMBL" id="AYC28896.1"/>
    </source>
</evidence>
<proteinExistence type="inferred from homology"/>
<keyword evidence="4" id="KW-0378">Hydrolase</keyword>
<dbReference type="InterPro" id="IPR013320">
    <property type="entry name" value="ConA-like_dom_sf"/>
</dbReference>
<dbReference type="CDD" id="cd08023">
    <property type="entry name" value="GH16_laminarinase_like"/>
    <property type="match status" value="1"/>
</dbReference>
<dbReference type="PROSITE" id="PS51762">
    <property type="entry name" value="GH16_2"/>
    <property type="match status" value="1"/>
</dbReference>
<dbReference type="AlphaFoldDB" id="A0A385YQN6"/>
<dbReference type="PANTHER" id="PTHR10963">
    <property type="entry name" value="GLYCOSYL HYDROLASE-RELATED"/>
    <property type="match status" value="1"/>
</dbReference>
<dbReference type="KEGG" id="paek:D3873_03055"/>